<evidence type="ECO:0000256" key="2">
    <source>
        <dbReference type="ARBA" id="ARBA00023167"/>
    </source>
</evidence>
<evidence type="ECO:0000313" key="5">
    <source>
        <dbReference type="EMBL" id="MDV0442210.1"/>
    </source>
</evidence>
<feature type="domain" description="CBS" evidence="4">
    <location>
        <begin position="329"/>
        <end position="386"/>
    </location>
</feature>
<reference evidence="5" key="1">
    <citation type="submission" date="2023-06" db="EMBL/GenBank/DDBJ databases">
        <title>Genome sequence of Methancorpusculaceae sp. Ag1.</title>
        <authorList>
            <person name="Protasov E."/>
            <person name="Platt K."/>
            <person name="Poehlein A."/>
            <person name="Daniel R."/>
            <person name="Brune A."/>
        </authorList>
    </citation>
    <scope>NUCLEOTIDE SEQUENCE</scope>
    <source>
        <strain evidence="5">Ag1</strain>
    </source>
</reference>
<keyword evidence="2" id="KW-0028">Amino-acid biosynthesis</keyword>
<dbReference type="InterPro" id="IPR046342">
    <property type="entry name" value="CBS_dom_sf"/>
</dbReference>
<dbReference type="InterPro" id="IPR036086">
    <property type="entry name" value="ParB/Sulfiredoxin_sf"/>
</dbReference>
<keyword evidence="1 3" id="KW-0129">CBS domain</keyword>
<dbReference type="GO" id="GO:0003938">
    <property type="term" value="F:IMP dehydrogenase activity"/>
    <property type="evidence" value="ECO:0007669"/>
    <property type="project" value="UniProtKB-EC"/>
</dbReference>
<organism evidence="5 6">
    <name type="scientific">Methanorbis furvi</name>
    <dbReference type="NCBI Taxonomy" id="3028299"/>
    <lineage>
        <taxon>Archaea</taxon>
        <taxon>Methanobacteriati</taxon>
        <taxon>Methanobacteriota</taxon>
        <taxon>Stenosarchaea group</taxon>
        <taxon>Methanomicrobia</taxon>
        <taxon>Methanomicrobiales</taxon>
        <taxon>Methanocorpusculaceae</taxon>
        <taxon>Methanorbis</taxon>
    </lineage>
</organism>
<evidence type="ECO:0000256" key="3">
    <source>
        <dbReference type="PROSITE-ProRule" id="PRU00703"/>
    </source>
</evidence>
<dbReference type="InterPro" id="IPR003115">
    <property type="entry name" value="ParB_N"/>
</dbReference>
<keyword evidence="6" id="KW-1185">Reference proteome</keyword>
<comment type="caution">
    <text evidence="5">The sequence shown here is derived from an EMBL/GenBank/DDBJ whole genome shotgun (WGS) entry which is preliminary data.</text>
</comment>
<dbReference type="InterPro" id="IPR051257">
    <property type="entry name" value="Diverse_CBS-Domain"/>
</dbReference>
<dbReference type="GO" id="GO:0009086">
    <property type="term" value="P:methionine biosynthetic process"/>
    <property type="evidence" value="ECO:0007669"/>
    <property type="project" value="UniProtKB-KW"/>
</dbReference>
<dbReference type="EMBL" id="JAWDKA010000007">
    <property type="protein sequence ID" value="MDV0442210.1"/>
    <property type="molecule type" value="Genomic_DNA"/>
</dbReference>
<dbReference type="SUPFAM" id="SSF110849">
    <property type="entry name" value="ParB/Sulfiredoxin"/>
    <property type="match status" value="2"/>
</dbReference>
<dbReference type="SUPFAM" id="SSF54631">
    <property type="entry name" value="CBS-domain pair"/>
    <property type="match status" value="2"/>
</dbReference>
<name>A0AAE4MC61_9EURY</name>
<dbReference type="SMART" id="SM00470">
    <property type="entry name" value="ParB"/>
    <property type="match status" value="2"/>
</dbReference>
<dbReference type="RefSeq" id="WP_338094616.1">
    <property type="nucleotide sequence ID" value="NZ_JAWDKA010000007.1"/>
</dbReference>
<accession>A0AAE4MC61</accession>
<dbReference type="AlphaFoldDB" id="A0AAE4MC61"/>
<keyword evidence="5" id="KW-0560">Oxidoreductase</keyword>
<dbReference type="PROSITE" id="PS51371">
    <property type="entry name" value="CBS"/>
    <property type="match status" value="4"/>
</dbReference>
<dbReference type="PANTHER" id="PTHR43080:SF2">
    <property type="entry name" value="CBS DOMAIN-CONTAINING PROTEIN"/>
    <property type="match status" value="1"/>
</dbReference>
<sequence length="513" mass="57386">MEKKQVRDYMTHDVISVDAGETIGDVIRLIRTTHHDGFPVVRQGKVVGYISARDIIGEHPLTTVDQKMSRHPIKATSDLTITEVARRIFRSGIQKLPVVDEDNTLIGIVSNVDVIRSQIERVTPEKVFNFMSTLHTLYGVNTHLKSGTVPVKDIQPTQACVYQDELEGRMYELKMHLAEPVIAVSFRDRLILVDGHHRAVAAQRLGLPELDAYVVNIDADIELGLEKTAHSMGIYSLEDVKIDDSPEHSLVGPTHPGLIPSEKKLVSEYMTMHVFSVPVFGTVKDVIRLIRETGHDGFPVVNRESKVVGFIAARDIVGAAAADPIASIMEKVLLKTYPDSGMTDVARKMFRFCIQKLPVINHQDELIGIITNADVIRSQIEKVTPGKVFDYIQTLKTLYDVQPVLSSGMVPVNRLMPTQSKVYMDELDGRSYEITKGLAEPLIVVRRQGKLILIDGHHRAVAANRMRLKELDAYIIDIDLEEELGIEKTARNMHLRTLSDVQVVDESRCAFLA</sequence>
<protein>
    <submittedName>
        <fullName evidence="5">Inosine-5'-monophosphate dehydrogenase</fullName>
        <ecNumber evidence="5">1.1.1.205</ecNumber>
    </submittedName>
</protein>
<evidence type="ECO:0000256" key="1">
    <source>
        <dbReference type="ARBA" id="ARBA00023122"/>
    </source>
</evidence>
<dbReference type="CDD" id="cd04610">
    <property type="entry name" value="CBS_pair_ParBc_assoc"/>
    <property type="match status" value="1"/>
</dbReference>
<feature type="domain" description="CBS" evidence="4">
    <location>
        <begin position="270"/>
        <end position="327"/>
    </location>
</feature>
<dbReference type="PANTHER" id="PTHR43080">
    <property type="entry name" value="CBS DOMAIN-CONTAINING PROTEIN CBSX3, MITOCHONDRIAL"/>
    <property type="match status" value="1"/>
</dbReference>
<dbReference type="Pfam" id="PF00571">
    <property type="entry name" value="CBS"/>
    <property type="match status" value="4"/>
</dbReference>
<feature type="domain" description="CBS" evidence="4">
    <location>
        <begin position="68"/>
        <end position="125"/>
    </location>
</feature>
<evidence type="ECO:0000313" key="6">
    <source>
        <dbReference type="Proteomes" id="UP001273136"/>
    </source>
</evidence>
<dbReference type="InterPro" id="IPR000644">
    <property type="entry name" value="CBS_dom"/>
</dbReference>
<dbReference type="Gene3D" id="3.90.1530.10">
    <property type="entry name" value="Conserved hypothetical protein from pyrococcus furiosus pfu- 392566-001, ParB domain"/>
    <property type="match status" value="2"/>
</dbReference>
<dbReference type="SMART" id="SM00116">
    <property type="entry name" value="CBS"/>
    <property type="match status" value="4"/>
</dbReference>
<feature type="domain" description="CBS" evidence="4">
    <location>
        <begin position="10"/>
        <end position="66"/>
    </location>
</feature>
<proteinExistence type="predicted"/>
<keyword evidence="2" id="KW-0486">Methionine biosynthesis</keyword>
<evidence type="ECO:0000259" key="4">
    <source>
        <dbReference type="PROSITE" id="PS51371"/>
    </source>
</evidence>
<dbReference type="Proteomes" id="UP001273136">
    <property type="component" value="Unassembled WGS sequence"/>
</dbReference>
<gene>
    <name evidence="5" type="primary">impdh_2</name>
    <name evidence="5" type="ORF">McpAg1_14400</name>
</gene>
<dbReference type="Gene3D" id="3.10.580.10">
    <property type="entry name" value="CBS-domain"/>
    <property type="match status" value="4"/>
</dbReference>
<dbReference type="EC" id="1.1.1.205" evidence="5"/>